<dbReference type="PROSITE" id="PS51513">
    <property type="entry name" value="FFD"/>
    <property type="match status" value="1"/>
</dbReference>
<feature type="region of interest" description="Disordered" evidence="3">
    <location>
        <begin position="322"/>
        <end position="363"/>
    </location>
</feature>
<evidence type="ECO:0000256" key="2">
    <source>
        <dbReference type="PROSITE-ProRule" id="PRU00869"/>
    </source>
</evidence>
<proteinExistence type="predicted"/>
<dbReference type="PANTHER" id="PTHR13586">
    <property type="entry name" value="SCD6 PROTEIN-RELATED"/>
    <property type="match status" value="1"/>
</dbReference>
<dbReference type="Pfam" id="PF09532">
    <property type="entry name" value="FDF"/>
    <property type="match status" value="1"/>
</dbReference>
<dbReference type="PROSITE" id="PS51512">
    <property type="entry name" value="DFDF"/>
    <property type="match status" value="1"/>
</dbReference>
<protein>
    <submittedName>
        <fullName evidence="7">Protein decapping 5</fullName>
    </submittedName>
</protein>
<sequence>MVHKSLPVTKFMNTFCLEEVISSLTILVQHHHLPSLPTAPSGSLADHGSHSAQMGLPGSTFQSGLPLYQPGGNLNSWGPSPPNANGSGLAMPMYWQGFYGTPNGLPQLPQQSLLRPPPGLSLPPSMQQMQFSGFNSSLPTAGSSLPTANLPDYHSSLVPSSTGSSSLTSTSLPASTLSLNLPPLQPVSLSSETMINPLANKAPITAISTSSPGPGLPSLAHLPTSVPDSAGVPLAVSKPVSGPTALPQQAISQSGTSVSVAPGSVLTESPTPLLITPGQLLHSGPATASAPQPLQTVQKDVEVVQVSSKPSAEPTVPVVTEAQPPILPLPPNSRAQKPNGSAYHMRNNYRGRGGRGSGISRPVTKFTEDFDFTAMNEKFKKDEVWGHLGKSNKSQSKDKEGNGSDIGEDDSQDEDVAELPKIGVKPVYNKDDFFDSLSCNALDNDPNNGRTRYSEQMKLDTETFGEFSRYRGGRGGRGPGRGGGRFRGSYHGRGYGGYNSYVGRGRGRGMQNRAS</sequence>
<feature type="short sequence motif" description="FFD box" evidence="1">
    <location>
        <begin position="426"/>
        <end position="441"/>
    </location>
</feature>
<dbReference type="InterPro" id="IPR025761">
    <property type="entry name" value="FFD_box"/>
</dbReference>
<evidence type="ECO:0000259" key="5">
    <source>
        <dbReference type="PROSITE" id="PS51513"/>
    </source>
</evidence>
<organism evidence="7">
    <name type="scientific">Sesamum latifolium</name>
    <dbReference type="NCBI Taxonomy" id="2727402"/>
    <lineage>
        <taxon>Eukaryota</taxon>
        <taxon>Viridiplantae</taxon>
        <taxon>Streptophyta</taxon>
        <taxon>Embryophyta</taxon>
        <taxon>Tracheophyta</taxon>
        <taxon>Spermatophyta</taxon>
        <taxon>Magnoliopsida</taxon>
        <taxon>eudicotyledons</taxon>
        <taxon>Gunneridae</taxon>
        <taxon>Pentapetalae</taxon>
        <taxon>asterids</taxon>
        <taxon>lamiids</taxon>
        <taxon>Lamiales</taxon>
        <taxon>Pedaliaceae</taxon>
        <taxon>Sesamum</taxon>
    </lineage>
</organism>
<evidence type="ECO:0000256" key="1">
    <source>
        <dbReference type="PROSITE-ProRule" id="PRU00846"/>
    </source>
</evidence>
<feature type="short sequence motif" description="TFG box" evidence="2">
    <location>
        <begin position="448"/>
        <end position="468"/>
    </location>
</feature>
<comment type="caution">
    <text evidence="7">The sequence shown here is derived from an EMBL/GenBank/DDBJ whole genome shotgun (WGS) entry which is preliminary data.</text>
</comment>
<dbReference type="AlphaFoldDB" id="A0AAW2X047"/>
<feature type="region of interest" description="Disordered" evidence="3">
    <location>
        <begin position="388"/>
        <end position="422"/>
    </location>
</feature>
<evidence type="ECO:0000259" key="6">
    <source>
        <dbReference type="PROSITE" id="PS51536"/>
    </source>
</evidence>
<dbReference type="EMBL" id="JACGWN010000006">
    <property type="protein sequence ID" value="KAL0446930.1"/>
    <property type="molecule type" value="Genomic_DNA"/>
</dbReference>
<feature type="domain" description="DFDF" evidence="4">
    <location>
        <begin position="358"/>
        <end position="394"/>
    </location>
</feature>
<reference evidence="7" key="2">
    <citation type="journal article" date="2024" name="Plant">
        <title>Genomic evolution and insights into agronomic trait innovations of Sesamum species.</title>
        <authorList>
            <person name="Miao H."/>
            <person name="Wang L."/>
            <person name="Qu L."/>
            <person name="Liu H."/>
            <person name="Sun Y."/>
            <person name="Le M."/>
            <person name="Wang Q."/>
            <person name="Wei S."/>
            <person name="Zheng Y."/>
            <person name="Lin W."/>
            <person name="Duan Y."/>
            <person name="Cao H."/>
            <person name="Xiong S."/>
            <person name="Wang X."/>
            <person name="Wei L."/>
            <person name="Li C."/>
            <person name="Ma Q."/>
            <person name="Ju M."/>
            <person name="Zhao R."/>
            <person name="Li G."/>
            <person name="Mu C."/>
            <person name="Tian Q."/>
            <person name="Mei H."/>
            <person name="Zhang T."/>
            <person name="Gao T."/>
            <person name="Zhang H."/>
        </authorList>
    </citation>
    <scope>NUCLEOTIDE SEQUENCE</scope>
    <source>
        <strain evidence="7">KEN1</strain>
    </source>
</reference>
<feature type="region of interest" description="Disordered" evidence="3">
    <location>
        <begin position="106"/>
        <end position="146"/>
    </location>
</feature>
<dbReference type="GO" id="GO:0000932">
    <property type="term" value="C:P-body"/>
    <property type="evidence" value="ECO:0007669"/>
    <property type="project" value="TreeGrafter"/>
</dbReference>
<feature type="region of interest" description="Disordered" evidence="3">
    <location>
        <begin position="468"/>
        <end position="515"/>
    </location>
</feature>
<feature type="region of interest" description="Disordered" evidence="3">
    <location>
        <begin position="39"/>
        <end position="62"/>
    </location>
</feature>
<dbReference type="GO" id="GO:0033962">
    <property type="term" value="P:P-body assembly"/>
    <property type="evidence" value="ECO:0007669"/>
    <property type="project" value="TreeGrafter"/>
</dbReference>
<dbReference type="GO" id="GO:0034063">
    <property type="term" value="P:stress granule assembly"/>
    <property type="evidence" value="ECO:0007669"/>
    <property type="project" value="TreeGrafter"/>
</dbReference>
<feature type="domain" description="FFD box profile" evidence="5">
    <location>
        <begin position="426"/>
        <end position="441"/>
    </location>
</feature>
<evidence type="ECO:0000259" key="4">
    <source>
        <dbReference type="PROSITE" id="PS51512"/>
    </source>
</evidence>
<name>A0AAW2X047_9LAMI</name>
<dbReference type="PROSITE" id="PS51536">
    <property type="entry name" value="TFG"/>
    <property type="match status" value="1"/>
</dbReference>
<reference evidence="7" key="1">
    <citation type="submission" date="2020-06" db="EMBL/GenBank/DDBJ databases">
        <authorList>
            <person name="Li T."/>
            <person name="Hu X."/>
            <person name="Zhang T."/>
            <person name="Song X."/>
            <person name="Zhang H."/>
            <person name="Dai N."/>
            <person name="Sheng W."/>
            <person name="Hou X."/>
            <person name="Wei L."/>
        </authorList>
    </citation>
    <scope>NUCLEOTIDE SEQUENCE</scope>
    <source>
        <strain evidence="7">KEN1</strain>
        <tissue evidence="7">Leaf</tissue>
    </source>
</reference>
<feature type="compositionally biased region" description="Acidic residues" evidence="3">
    <location>
        <begin position="406"/>
        <end position="417"/>
    </location>
</feature>
<dbReference type="InterPro" id="IPR025768">
    <property type="entry name" value="TFG_box"/>
</dbReference>
<gene>
    <name evidence="7" type="ORF">Slati_1820900</name>
</gene>
<feature type="domain" description="TFG box profile" evidence="6">
    <location>
        <begin position="448"/>
        <end position="468"/>
    </location>
</feature>
<dbReference type="SMART" id="SM01199">
    <property type="entry name" value="FDF"/>
    <property type="match status" value="1"/>
</dbReference>
<dbReference type="InterPro" id="IPR025762">
    <property type="entry name" value="DFDF"/>
</dbReference>
<feature type="compositionally biased region" description="Polar residues" evidence="3">
    <location>
        <begin position="129"/>
        <end position="146"/>
    </location>
</feature>
<evidence type="ECO:0000256" key="3">
    <source>
        <dbReference type="SAM" id="MobiDB-lite"/>
    </source>
</evidence>
<evidence type="ECO:0000313" key="7">
    <source>
        <dbReference type="EMBL" id="KAL0446930.1"/>
    </source>
</evidence>
<feature type="compositionally biased region" description="Gly residues" evidence="3">
    <location>
        <begin position="473"/>
        <end position="497"/>
    </location>
</feature>
<dbReference type="InterPro" id="IPR019050">
    <property type="entry name" value="FDF_dom"/>
</dbReference>
<accession>A0AAW2X047</accession>
<dbReference type="GO" id="GO:0003729">
    <property type="term" value="F:mRNA binding"/>
    <property type="evidence" value="ECO:0007669"/>
    <property type="project" value="TreeGrafter"/>
</dbReference>
<dbReference type="PANTHER" id="PTHR13586:SF0">
    <property type="entry name" value="TRAILER HITCH, ISOFORM H"/>
    <property type="match status" value="1"/>
</dbReference>